<evidence type="ECO:0000256" key="4">
    <source>
        <dbReference type="ARBA" id="ARBA00022475"/>
    </source>
</evidence>
<evidence type="ECO:0000256" key="5">
    <source>
        <dbReference type="ARBA" id="ARBA00022670"/>
    </source>
</evidence>
<dbReference type="GO" id="GO:0005886">
    <property type="term" value="C:plasma membrane"/>
    <property type="evidence" value="ECO:0007669"/>
    <property type="project" value="UniProtKB-SubCell"/>
</dbReference>
<comment type="cofactor">
    <cofactor evidence="1">
        <name>Zn(2+)</name>
        <dbReference type="ChEBI" id="CHEBI:29105"/>
    </cofactor>
</comment>
<dbReference type="GO" id="GO:0008270">
    <property type="term" value="F:zinc ion binding"/>
    <property type="evidence" value="ECO:0007669"/>
    <property type="project" value="TreeGrafter"/>
</dbReference>
<dbReference type="GO" id="GO:0042277">
    <property type="term" value="F:peptide binding"/>
    <property type="evidence" value="ECO:0007669"/>
    <property type="project" value="TreeGrafter"/>
</dbReference>
<accession>A0AAN8WKY6</accession>
<evidence type="ECO:0000256" key="12">
    <source>
        <dbReference type="ARBA" id="ARBA00023180"/>
    </source>
</evidence>
<comment type="caution">
    <text evidence="14">The sequence shown here is derived from an EMBL/GenBank/DDBJ whole genome shotgun (WGS) entry which is preliminary data.</text>
</comment>
<dbReference type="GO" id="GO:0006508">
    <property type="term" value="P:proteolysis"/>
    <property type="evidence" value="ECO:0007669"/>
    <property type="project" value="UniProtKB-KW"/>
</dbReference>
<evidence type="ECO:0000313" key="14">
    <source>
        <dbReference type="EMBL" id="KAK7027939.1"/>
    </source>
</evidence>
<dbReference type="PANTHER" id="PTHR11533:SF294">
    <property type="entry name" value="THYROTROPIN-RELEASING HORMONE-DEGRADING ECTOENZYME"/>
    <property type="match status" value="1"/>
</dbReference>
<evidence type="ECO:0000256" key="7">
    <source>
        <dbReference type="ARBA" id="ARBA00022801"/>
    </source>
</evidence>
<gene>
    <name evidence="14" type="ORF">SK128_026274</name>
</gene>
<dbReference type="Pfam" id="PF11838">
    <property type="entry name" value="ERAP1_C"/>
    <property type="match status" value="1"/>
</dbReference>
<dbReference type="PANTHER" id="PTHR11533">
    <property type="entry name" value="PROTEASE M1 ZINC METALLOPROTEASE"/>
    <property type="match status" value="1"/>
</dbReference>
<evidence type="ECO:0000256" key="1">
    <source>
        <dbReference type="ARBA" id="ARBA00001947"/>
    </source>
</evidence>
<evidence type="ECO:0000256" key="6">
    <source>
        <dbReference type="ARBA" id="ARBA00022723"/>
    </source>
</evidence>
<reference evidence="14 15" key="1">
    <citation type="submission" date="2023-11" db="EMBL/GenBank/DDBJ databases">
        <title>Halocaridina rubra genome assembly.</title>
        <authorList>
            <person name="Smith C."/>
        </authorList>
    </citation>
    <scope>NUCLEOTIDE SEQUENCE [LARGE SCALE GENOMIC DNA]</scope>
    <source>
        <strain evidence="14">EP-1</strain>
        <tissue evidence="14">Whole</tissue>
    </source>
</reference>
<dbReference type="FunFam" id="1.25.50.20:FF:000001">
    <property type="entry name" value="Aminopeptidase"/>
    <property type="match status" value="1"/>
</dbReference>
<keyword evidence="4" id="KW-1003">Cell membrane</keyword>
<comment type="subcellular location">
    <subcellularLocation>
        <location evidence="2">Cell membrane</location>
    </subcellularLocation>
</comment>
<proteinExistence type="inferred from homology"/>
<keyword evidence="9" id="KW-0482">Metalloprotease</keyword>
<keyword evidence="8" id="KW-0862">Zinc</keyword>
<comment type="similarity">
    <text evidence="3">Belongs to the peptidase M1 family.</text>
</comment>
<dbReference type="GO" id="GO:0070006">
    <property type="term" value="F:metalloaminopeptidase activity"/>
    <property type="evidence" value="ECO:0007669"/>
    <property type="project" value="TreeGrafter"/>
</dbReference>
<dbReference type="GO" id="GO:0043171">
    <property type="term" value="P:peptide catabolic process"/>
    <property type="evidence" value="ECO:0007669"/>
    <property type="project" value="TreeGrafter"/>
</dbReference>
<keyword evidence="7" id="KW-0378">Hydrolase</keyword>
<sequence length="301" mass="34005">MLLPGQLSYDTALSVYGYLGRETEYVPWAAAINNLGYLESMFSRAGGYGALKRYLLDILVPLYNSVGFQDSPNDPLLEQYKRQKALTWACILEHKDCLVSVVDLYHKWMQNPSNDSIISPNMKSTVYCRAIAEGGEEEWNFAWSQYLKSNVGAEKVKLLSALGCTKQIWILSRYLEMAFAPDSGIRKQDAIRVFGAVAGNIVGGPLAWEFLRDKWNMIYEFYGKAKPHLIKYATGGFNTAQLLKEVELFKEEHASDLGTATRSVEQVIETTKINIAWMNSNYDVIVKWLDQNGYSTKLDSA</sequence>
<dbReference type="Gene3D" id="1.25.50.20">
    <property type="match status" value="1"/>
</dbReference>
<dbReference type="GO" id="GO:0005615">
    <property type="term" value="C:extracellular space"/>
    <property type="evidence" value="ECO:0007669"/>
    <property type="project" value="TreeGrafter"/>
</dbReference>
<keyword evidence="5" id="KW-0645">Protease</keyword>
<evidence type="ECO:0000256" key="11">
    <source>
        <dbReference type="ARBA" id="ARBA00023157"/>
    </source>
</evidence>
<dbReference type="InterPro" id="IPR024571">
    <property type="entry name" value="ERAP1-like_C_dom"/>
</dbReference>
<keyword evidence="15" id="KW-1185">Reference proteome</keyword>
<dbReference type="EMBL" id="JAXCGZ010022669">
    <property type="protein sequence ID" value="KAK7027939.1"/>
    <property type="molecule type" value="Genomic_DNA"/>
</dbReference>
<dbReference type="GO" id="GO:0005737">
    <property type="term" value="C:cytoplasm"/>
    <property type="evidence" value="ECO:0007669"/>
    <property type="project" value="TreeGrafter"/>
</dbReference>
<evidence type="ECO:0000256" key="9">
    <source>
        <dbReference type="ARBA" id="ARBA00023049"/>
    </source>
</evidence>
<dbReference type="AlphaFoldDB" id="A0AAN8WKY6"/>
<dbReference type="Proteomes" id="UP001381693">
    <property type="component" value="Unassembled WGS sequence"/>
</dbReference>
<protein>
    <recommendedName>
        <fullName evidence="13">ERAP1-like C-terminal domain-containing protein</fullName>
    </recommendedName>
</protein>
<evidence type="ECO:0000256" key="8">
    <source>
        <dbReference type="ARBA" id="ARBA00022833"/>
    </source>
</evidence>
<keyword evidence="11" id="KW-1015">Disulfide bond</keyword>
<keyword evidence="10" id="KW-0472">Membrane</keyword>
<keyword evidence="12" id="KW-0325">Glycoprotein</keyword>
<evidence type="ECO:0000256" key="2">
    <source>
        <dbReference type="ARBA" id="ARBA00004236"/>
    </source>
</evidence>
<evidence type="ECO:0000259" key="13">
    <source>
        <dbReference type="Pfam" id="PF11838"/>
    </source>
</evidence>
<feature type="domain" description="ERAP1-like C-terminal" evidence="13">
    <location>
        <begin position="5"/>
        <end position="272"/>
    </location>
</feature>
<keyword evidence="6" id="KW-0479">Metal-binding</keyword>
<evidence type="ECO:0000313" key="15">
    <source>
        <dbReference type="Proteomes" id="UP001381693"/>
    </source>
</evidence>
<organism evidence="14 15">
    <name type="scientific">Halocaridina rubra</name>
    <name type="common">Hawaiian red shrimp</name>
    <dbReference type="NCBI Taxonomy" id="373956"/>
    <lineage>
        <taxon>Eukaryota</taxon>
        <taxon>Metazoa</taxon>
        <taxon>Ecdysozoa</taxon>
        <taxon>Arthropoda</taxon>
        <taxon>Crustacea</taxon>
        <taxon>Multicrustacea</taxon>
        <taxon>Malacostraca</taxon>
        <taxon>Eumalacostraca</taxon>
        <taxon>Eucarida</taxon>
        <taxon>Decapoda</taxon>
        <taxon>Pleocyemata</taxon>
        <taxon>Caridea</taxon>
        <taxon>Atyoidea</taxon>
        <taxon>Atyidae</taxon>
        <taxon>Halocaridina</taxon>
    </lineage>
</organism>
<evidence type="ECO:0000256" key="3">
    <source>
        <dbReference type="ARBA" id="ARBA00010136"/>
    </source>
</evidence>
<evidence type="ECO:0000256" key="10">
    <source>
        <dbReference type="ARBA" id="ARBA00023136"/>
    </source>
</evidence>
<dbReference type="InterPro" id="IPR050344">
    <property type="entry name" value="Peptidase_M1_aminopeptidases"/>
</dbReference>
<name>A0AAN8WKY6_HALRR</name>